<evidence type="ECO:0000313" key="3">
    <source>
        <dbReference type="Proteomes" id="UP000030101"/>
    </source>
</evidence>
<accession>A0ABR4XK19</accession>
<keyword evidence="1" id="KW-0472">Membrane</keyword>
<dbReference type="EMBL" id="JQZV01000013">
    <property type="protein sequence ID" value="KGN92018.1"/>
    <property type="molecule type" value="Genomic_DNA"/>
</dbReference>
<proteinExistence type="predicted"/>
<evidence type="ECO:0000256" key="1">
    <source>
        <dbReference type="SAM" id="Phobius"/>
    </source>
</evidence>
<protein>
    <recommendedName>
        <fullName evidence="4">DUF4293 family protein</fullName>
    </recommendedName>
</protein>
<dbReference type="Pfam" id="PF14126">
    <property type="entry name" value="DUF4293"/>
    <property type="match status" value="1"/>
</dbReference>
<dbReference type="InterPro" id="IPR025635">
    <property type="entry name" value="DUF4293"/>
</dbReference>
<name>A0ABR4XK19_9PORP</name>
<keyword evidence="3" id="KW-1185">Reference proteome</keyword>
<dbReference type="RefSeq" id="WP_036791828.1">
    <property type="nucleotide sequence ID" value="NZ_JQZV01000013.1"/>
</dbReference>
<comment type="caution">
    <text evidence="2">The sequence shown here is derived from an EMBL/GenBank/DDBJ whole genome shotgun (WGS) entry which is preliminary data.</text>
</comment>
<organism evidence="2 3">
    <name type="scientific">Porphyromonas canoris</name>
    <dbReference type="NCBI Taxonomy" id="36875"/>
    <lineage>
        <taxon>Bacteria</taxon>
        <taxon>Pseudomonadati</taxon>
        <taxon>Bacteroidota</taxon>
        <taxon>Bacteroidia</taxon>
        <taxon>Bacteroidales</taxon>
        <taxon>Porphyromonadaceae</taxon>
        <taxon>Porphyromonas</taxon>
    </lineage>
</organism>
<feature type="transmembrane region" description="Helical" evidence="1">
    <location>
        <begin position="52"/>
        <end position="74"/>
    </location>
</feature>
<feature type="transmembrane region" description="Helical" evidence="1">
    <location>
        <begin position="116"/>
        <end position="136"/>
    </location>
</feature>
<evidence type="ECO:0008006" key="4">
    <source>
        <dbReference type="Google" id="ProtNLM"/>
    </source>
</evidence>
<feature type="transmembrane region" description="Helical" evidence="1">
    <location>
        <begin position="86"/>
        <end position="104"/>
    </location>
</feature>
<dbReference type="Proteomes" id="UP000030101">
    <property type="component" value="Unassembled WGS sequence"/>
</dbReference>
<feature type="transmembrane region" description="Helical" evidence="1">
    <location>
        <begin position="7"/>
        <end position="32"/>
    </location>
</feature>
<sequence length="150" mass="16856">MIQRIQTIYLLVASILMAMLSFIPVATVNLSGDIFLLDGTGFMSLDESLFEAKWGLLFLLILSALIPMIAIFLYNRRVLQMRLTMFSALITLGMIGAFLFYGYQALGGTLEGFKPTYAFSFPIVAVILELLAYRGIAIDHRTIKYADRLR</sequence>
<keyword evidence="1" id="KW-1133">Transmembrane helix</keyword>
<keyword evidence="1" id="KW-0812">Transmembrane</keyword>
<evidence type="ECO:0000313" key="2">
    <source>
        <dbReference type="EMBL" id="KGN92018.1"/>
    </source>
</evidence>
<reference evidence="2 3" key="1">
    <citation type="submission" date="2014-08" db="EMBL/GenBank/DDBJ databases">
        <title>Porphyromonas canoris strain:OH2762 Genome sequencing.</title>
        <authorList>
            <person name="Wallis C."/>
            <person name="Deusch O."/>
            <person name="O'Flynn C."/>
            <person name="Davis I."/>
            <person name="Jospin G."/>
            <person name="Darling A.E."/>
            <person name="Coil D.A."/>
            <person name="Alexiev A."/>
            <person name="Horsfall A."/>
            <person name="Kirkwood N."/>
            <person name="Harris S."/>
            <person name="Eisen J.A."/>
        </authorList>
    </citation>
    <scope>NUCLEOTIDE SEQUENCE [LARGE SCALE GENOMIC DNA]</scope>
    <source>
        <strain evidence="3">COT-108 OH2762</strain>
    </source>
</reference>
<gene>
    <name evidence="2" type="ORF">HQ43_08210</name>
</gene>